<protein>
    <submittedName>
        <fullName evidence="1">PaaI family thioesterase</fullName>
    </submittedName>
</protein>
<dbReference type="CDD" id="cd03443">
    <property type="entry name" value="PaaI_thioesterase"/>
    <property type="match status" value="1"/>
</dbReference>
<accession>A0A386PU84</accession>
<proteinExistence type="predicted"/>
<dbReference type="InterPro" id="IPR029069">
    <property type="entry name" value="HotDog_dom_sf"/>
</dbReference>
<reference evidence="2" key="1">
    <citation type="submission" date="2018-08" db="EMBL/GenBank/DDBJ databases">
        <title>Genome of Lactobacillus sp. HBUAS52074.</title>
        <authorList>
            <person name="Guo Z."/>
            <person name="Zhang Z.D."/>
        </authorList>
    </citation>
    <scope>NUCLEOTIDE SEQUENCE [LARGE SCALE GENOMIC DNA]</scope>
    <source>
        <strain evidence="2">HBUAS52074</strain>
    </source>
</reference>
<dbReference type="Gene3D" id="3.10.129.10">
    <property type="entry name" value="Hotdog Thioesterase"/>
    <property type="match status" value="1"/>
</dbReference>
<organism evidence="1 2">
    <name type="scientific">Companilactobacillus zhachilii</name>
    <dbReference type="NCBI Taxonomy" id="2304606"/>
    <lineage>
        <taxon>Bacteria</taxon>
        <taxon>Bacillati</taxon>
        <taxon>Bacillota</taxon>
        <taxon>Bacilli</taxon>
        <taxon>Lactobacillales</taxon>
        <taxon>Lactobacillaceae</taxon>
        <taxon>Companilactobacillus</taxon>
    </lineage>
</organism>
<dbReference type="SUPFAM" id="SSF54637">
    <property type="entry name" value="Thioesterase/thiol ester dehydrase-isomerase"/>
    <property type="match status" value="1"/>
</dbReference>
<dbReference type="AlphaFoldDB" id="A0A386PU84"/>
<dbReference type="Proteomes" id="UP000267208">
    <property type="component" value="Chromosome"/>
</dbReference>
<dbReference type="KEGG" id="lzh:D1B17_10700"/>
<gene>
    <name evidence="1" type="ORF">D1B17_10700</name>
</gene>
<dbReference type="EMBL" id="CP031933">
    <property type="protein sequence ID" value="AYE39072.1"/>
    <property type="molecule type" value="Genomic_DNA"/>
</dbReference>
<sequence length="129" mass="14077">MSLLSNLGIEVVEQGRHKVVLQMELTPEHLEMEKKKAGSINALLSETAASLGANMNVDQDDSAAITGVNVHNLNAFKLGTLVVEAISVRNGENIQTWQATTHFEKSAIPNGLSTVMLKKSRSNCDRFWS</sequence>
<keyword evidence="2" id="KW-1185">Reference proteome</keyword>
<dbReference type="RefSeq" id="WP_120143296.1">
    <property type="nucleotide sequence ID" value="NZ_CP031933.2"/>
</dbReference>
<evidence type="ECO:0000313" key="1">
    <source>
        <dbReference type="EMBL" id="AYE39072.1"/>
    </source>
</evidence>
<dbReference type="OrthoDB" id="9798208at2"/>
<name>A0A386PU84_9LACO</name>
<evidence type="ECO:0000313" key="2">
    <source>
        <dbReference type="Proteomes" id="UP000267208"/>
    </source>
</evidence>